<accession>A0AAV3F1H5</accession>
<dbReference type="EMBL" id="AGEE01000033">
    <property type="protein sequence ID" value="EHO09193.1"/>
    <property type="molecule type" value="Genomic_DNA"/>
</dbReference>
<proteinExistence type="predicted"/>
<name>A0AAV3F1H5_9FLAO</name>
<evidence type="ECO:0008006" key="3">
    <source>
        <dbReference type="Google" id="ProtNLM"/>
    </source>
</evidence>
<evidence type="ECO:0000313" key="1">
    <source>
        <dbReference type="EMBL" id="EHO09193.1"/>
    </source>
</evidence>
<dbReference type="RefSeq" id="WP_006264065.1">
    <property type="nucleotide sequence ID" value="NZ_JH590838.1"/>
</dbReference>
<gene>
    <name evidence="1" type="ORF">HMPREF9715_02481</name>
</gene>
<dbReference type="Proteomes" id="UP000004834">
    <property type="component" value="Unassembled WGS sequence"/>
</dbReference>
<comment type="caution">
    <text evidence="1">The sequence shown here is derived from an EMBL/GenBank/DDBJ whole genome shotgun (WGS) entry which is preliminary data.</text>
</comment>
<protein>
    <recommendedName>
        <fullName evidence="3">C1q domain-containing protein</fullName>
    </recommendedName>
</protein>
<organism evidence="1 2">
    <name type="scientific">Myroides odoratimimus CIP 101113</name>
    <dbReference type="NCBI Taxonomy" id="883154"/>
    <lineage>
        <taxon>Bacteria</taxon>
        <taxon>Pseudomonadati</taxon>
        <taxon>Bacteroidota</taxon>
        <taxon>Flavobacteriia</taxon>
        <taxon>Flavobacteriales</taxon>
        <taxon>Flavobacteriaceae</taxon>
        <taxon>Myroides</taxon>
    </lineage>
</organism>
<reference evidence="1 2" key="1">
    <citation type="submission" date="2011-11" db="EMBL/GenBank/DDBJ databases">
        <title>The Genome Sequence of Myroides odoratimimus CIP 101113.</title>
        <authorList>
            <person name="Earl A."/>
            <person name="Ward D."/>
            <person name="Feldgarden M."/>
            <person name="Gevers D."/>
            <person name="Huys G."/>
            <person name="Young S.K."/>
            <person name="Zeng Q."/>
            <person name="Gargeya S."/>
            <person name="Fitzgerald M."/>
            <person name="Haas B."/>
            <person name="Abouelleil A."/>
            <person name="Alvarado L."/>
            <person name="Arachchi H.M."/>
            <person name="Berlin A."/>
            <person name="Brown A."/>
            <person name="Chapman S.B."/>
            <person name="Chen Z."/>
            <person name="Dunbar C."/>
            <person name="Freedman E."/>
            <person name="Gearin G."/>
            <person name="Goldberg J."/>
            <person name="Griggs A."/>
            <person name="Gujja S."/>
            <person name="Heiman D."/>
            <person name="Howarth C."/>
            <person name="Larson L."/>
            <person name="Lui A."/>
            <person name="MacDonald P.J.P."/>
            <person name="Montmayeur A."/>
            <person name="Murphy C."/>
            <person name="Neiman D."/>
            <person name="Pearson M."/>
            <person name="Priest M."/>
            <person name="Roberts A."/>
            <person name="Saif S."/>
            <person name="Shea T."/>
            <person name="Shenoy N."/>
            <person name="Sisk P."/>
            <person name="Stolte C."/>
            <person name="Sykes S."/>
            <person name="Wortman J."/>
            <person name="Nusbaum C."/>
            <person name="Birren B."/>
        </authorList>
    </citation>
    <scope>NUCLEOTIDE SEQUENCE [LARGE SCALE GENOMIC DNA]</scope>
    <source>
        <strain evidence="1 2">CIP 101113</strain>
    </source>
</reference>
<evidence type="ECO:0000313" key="2">
    <source>
        <dbReference type="Proteomes" id="UP000004834"/>
    </source>
</evidence>
<dbReference type="AlphaFoldDB" id="A0AAV3F1H5"/>
<sequence>MKKRILLNTIILFTLTIYGQVGINTPNPLGIFHIDGKKDNPLIGTPNTITQQNDVIITENGDLAIGIIIPTNKLTINNEGKTDTGIQLSTGASHGNILISDQEGNATWAAASNPITILNTLPGQISVYGTRHSWEFYNQFTEYYDEIKQIFGNEFGWDNINKLYKIPKNGIYRITLNIVCGTSEAKQNWRIAVVKNNYTPSTGEQHFSMNTMPFVSPIPDKKESQNSTITGIVMLNKNDFLQIKAANYGSGDGTWHGAPVTTPTIIVGGPQETIWTIEML</sequence>